<comment type="caution">
    <text evidence="3">The sequence shown here is derived from an EMBL/GenBank/DDBJ whole genome shotgun (WGS) entry which is preliminary data.</text>
</comment>
<keyword evidence="3" id="KW-0489">Methyltransferase</keyword>
<gene>
    <name evidence="3" type="ORF">AEth_01911</name>
</gene>
<evidence type="ECO:0000313" key="4">
    <source>
        <dbReference type="Proteomes" id="UP000291831"/>
    </source>
</evidence>
<dbReference type="GO" id="GO:0032259">
    <property type="term" value="P:methylation"/>
    <property type="evidence" value="ECO:0007669"/>
    <property type="project" value="UniProtKB-KW"/>
</dbReference>
<evidence type="ECO:0000256" key="1">
    <source>
        <dbReference type="ARBA" id="ARBA00022679"/>
    </source>
</evidence>
<dbReference type="Gene3D" id="3.30.572.10">
    <property type="entry name" value="Thymidylate synthase/dCMP hydroxymethylase domain"/>
    <property type="match status" value="1"/>
</dbReference>
<organism evidence="3 4">
    <name type="scientific">Candidatus Argoarchaeum ethanivorans</name>
    <dbReference type="NCBI Taxonomy" id="2608793"/>
    <lineage>
        <taxon>Archaea</taxon>
        <taxon>Methanobacteriati</taxon>
        <taxon>Methanobacteriota</taxon>
        <taxon>Stenosarchaea group</taxon>
        <taxon>Methanomicrobia</taxon>
        <taxon>Methanosarcinales</taxon>
        <taxon>Methanosarcinales incertae sedis</taxon>
        <taxon>GOM Arc I cluster</taxon>
        <taxon>Candidatus Argoarchaeum</taxon>
    </lineage>
</organism>
<dbReference type="InterPro" id="IPR023451">
    <property type="entry name" value="Thymidate_synth/dCMP_Mease_dom"/>
</dbReference>
<name>A0A8B3S0K3_9EURY</name>
<dbReference type="EMBL" id="RPGO01000040">
    <property type="protein sequence ID" value="RZB28651.1"/>
    <property type="molecule type" value="Genomic_DNA"/>
</dbReference>
<dbReference type="SUPFAM" id="SSF55831">
    <property type="entry name" value="Thymidylate synthase/dCMP hydroxymethylase"/>
    <property type="match status" value="1"/>
</dbReference>
<dbReference type="Proteomes" id="UP000291831">
    <property type="component" value="Unassembled WGS sequence"/>
</dbReference>
<dbReference type="GO" id="GO:0004799">
    <property type="term" value="F:thymidylate synthase activity"/>
    <property type="evidence" value="ECO:0007669"/>
    <property type="project" value="UniProtKB-EC"/>
</dbReference>
<feature type="domain" description="Thymidylate synthase/dCMP hydroxymethylase" evidence="2">
    <location>
        <begin position="131"/>
        <end position="252"/>
    </location>
</feature>
<protein>
    <submittedName>
        <fullName evidence="3">Thymidylate synthase</fullName>
        <ecNumber evidence="3">2.1.1.45</ecNumber>
    </submittedName>
</protein>
<dbReference type="EC" id="2.1.1.45" evidence="3"/>
<accession>A0A8B3S0K3</accession>
<sequence length="257" mass="29450">MYSLKWCPDRVADILEACGASDPGSSPGRDIVLKEKVVIMEFPPNIDIVESDFPKAWAKLVMKIMISGMVLTTEYGNKSKDVCSRITLSEGAVNQILKKEMHPQEPFGKIRTGEYLKQYTRDYDWKAQGFEYTYMDRLINYNGSIDQLAALKQKVKKGITRRAQAITWLPGQDVNTEHPPCLQRIWIRPLSESTCEVHLSWRSRDAYSAWSSNLCGIVDMLYREILDDMKIVKFVDVCDSAHIYDTDWDAANKVRLP</sequence>
<dbReference type="InterPro" id="IPR036926">
    <property type="entry name" value="Thymidate_synth/dCMP_Mease_sf"/>
</dbReference>
<dbReference type="Pfam" id="PF00303">
    <property type="entry name" value="Thymidylat_synt"/>
    <property type="match status" value="1"/>
</dbReference>
<proteinExistence type="predicted"/>
<keyword evidence="1 3" id="KW-0808">Transferase</keyword>
<evidence type="ECO:0000313" key="3">
    <source>
        <dbReference type="EMBL" id="RZB28651.1"/>
    </source>
</evidence>
<dbReference type="AlphaFoldDB" id="A0A8B3S0K3"/>
<evidence type="ECO:0000259" key="2">
    <source>
        <dbReference type="Pfam" id="PF00303"/>
    </source>
</evidence>
<reference evidence="4" key="1">
    <citation type="submission" date="2019-01" db="EMBL/GenBank/DDBJ databases">
        <title>Anaerobic oxidation of ethane by archaea from a marine hydrocarbon seep.</title>
        <authorList>
            <person name="Musat F."/>
        </authorList>
    </citation>
    <scope>NUCLEOTIDE SEQUENCE [LARGE SCALE GENOMIC DNA]</scope>
</reference>